<feature type="compositionally biased region" description="Basic and acidic residues" evidence="2">
    <location>
        <begin position="80"/>
        <end position="94"/>
    </location>
</feature>
<name>A0AB39TX88_9ACTN</name>
<dbReference type="NCBIfam" id="TIGR03696">
    <property type="entry name" value="Rhs_assc_core"/>
    <property type="match status" value="1"/>
</dbReference>
<dbReference type="NCBIfam" id="TIGR01643">
    <property type="entry name" value="YD_repeat_2x"/>
    <property type="match status" value="1"/>
</dbReference>
<feature type="compositionally biased region" description="Pro residues" evidence="2">
    <location>
        <begin position="49"/>
        <end position="59"/>
    </location>
</feature>
<feature type="domain" description="Teneurin-like YD-shell" evidence="3">
    <location>
        <begin position="1750"/>
        <end position="1946"/>
    </location>
</feature>
<dbReference type="InterPro" id="IPR056823">
    <property type="entry name" value="TEN-like_YD-shell"/>
</dbReference>
<feature type="compositionally biased region" description="Low complexity" evidence="2">
    <location>
        <begin position="1734"/>
        <end position="1748"/>
    </location>
</feature>
<feature type="region of interest" description="Disordered" evidence="2">
    <location>
        <begin position="1289"/>
        <end position="1309"/>
    </location>
</feature>
<dbReference type="SUPFAM" id="SSF51294">
    <property type="entry name" value="Hedgehog/intein (Hint) domain"/>
    <property type="match status" value="1"/>
</dbReference>
<feature type="region of interest" description="Disordered" evidence="2">
    <location>
        <begin position="1871"/>
        <end position="1901"/>
    </location>
</feature>
<feature type="region of interest" description="Disordered" evidence="2">
    <location>
        <begin position="1356"/>
        <end position="1378"/>
    </location>
</feature>
<evidence type="ECO:0000313" key="4">
    <source>
        <dbReference type="EMBL" id="XDQ83791.1"/>
    </source>
</evidence>
<dbReference type="InterPro" id="IPR006530">
    <property type="entry name" value="YD"/>
</dbReference>
<dbReference type="Pfam" id="PF07591">
    <property type="entry name" value="PT-HINT"/>
    <property type="match status" value="1"/>
</dbReference>
<evidence type="ECO:0000259" key="3">
    <source>
        <dbReference type="Pfam" id="PF25023"/>
    </source>
</evidence>
<reference evidence="4" key="1">
    <citation type="submission" date="2024-07" db="EMBL/GenBank/DDBJ databases">
        <authorList>
            <person name="Yu S.T."/>
        </authorList>
    </citation>
    <scope>NUCLEOTIDE SEQUENCE</scope>
    <source>
        <strain evidence="4">Y1</strain>
    </source>
</reference>
<feature type="compositionally biased region" description="Low complexity" evidence="2">
    <location>
        <begin position="1701"/>
        <end position="1722"/>
    </location>
</feature>
<dbReference type="NCBIfam" id="TIGR01443">
    <property type="entry name" value="intein_Cterm"/>
    <property type="match status" value="1"/>
</dbReference>
<dbReference type="PANTHER" id="PTHR32305">
    <property type="match status" value="1"/>
</dbReference>
<proteinExistence type="predicted"/>
<dbReference type="InterPro" id="IPR036844">
    <property type="entry name" value="Hint_dom_sf"/>
</dbReference>
<feature type="compositionally biased region" description="Low complexity" evidence="2">
    <location>
        <begin position="1297"/>
        <end position="1309"/>
    </location>
</feature>
<evidence type="ECO:0000256" key="2">
    <source>
        <dbReference type="SAM" id="MobiDB-lite"/>
    </source>
</evidence>
<dbReference type="InterPro" id="IPR022385">
    <property type="entry name" value="Rhs_assc_core"/>
</dbReference>
<dbReference type="PANTHER" id="PTHR32305:SF17">
    <property type="entry name" value="TRNA NUCLEASE WAPA"/>
    <property type="match status" value="1"/>
</dbReference>
<dbReference type="InterPro" id="IPR050708">
    <property type="entry name" value="T6SS_VgrG/RHS"/>
</dbReference>
<dbReference type="InterPro" id="IPR032724">
    <property type="entry name" value="SCP1.201-like"/>
</dbReference>
<organism evidence="4">
    <name type="scientific">Streptomyces sp. Y1</name>
    <dbReference type="NCBI Taxonomy" id="3238634"/>
    <lineage>
        <taxon>Bacteria</taxon>
        <taxon>Bacillati</taxon>
        <taxon>Actinomycetota</taxon>
        <taxon>Actinomycetes</taxon>
        <taxon>Kitasatosporales</taxon>
        <taxon>Streptomycetaceae</taxon>
        <taxon>Streptomyces</taxon>
    </lineage>
</organism>
<protein>
    <submittedName>
        <fullName evidence="4">RHS repeat-associated core domain-containing protein</fullName>
    </submittedName>
</protein>
<feature type="region of interest" description="Disordered" evidence="2">
    <location>
        <begin position="1"/>
        <end position="99"/>
    </location>
</feature>
<dbReference type="Gene3D" id="2.170.16.10">
    <property type="entry name" value="Hedgehog/Intein (Hint) domain"/>
    <property type="match status" value="1"/>
</dbReference>
<sequence length="2392" mass="249826">MLAPLPLAAAADGPDYSRKWSPPNTALPKTASVAGKNADPVAAPKPEHPVPPTWTPPKNPQQIPGGHASVKLGSAPEAHPLGEGEKPQAGDEAKAPGLPVSVAPLAGSSAAGQTIQVEVADAKTSASAGIPGVAVTLTRPGSGDDAPVRVGVDASSLDASFGANWAARAHLVALPDCATTTPQSADCRKQTPLESHYDPATKKLVADVPLNGTGTAKAPAAPVTNTATDAAAPGAGRAVYAGSTTTSTTVGVVSGSSSGAGTYSATSLNPSQAWTAGGSSGAFTYGYPVQVPPALAGAAPKVSLSYDSASVDGKTSSTNSQASWIGDGWDFGNGFVERSFKPCSQAGITGSGDQCWGGANLTMSFGGHSGQLVPDDSSCQSGAPAAMEQAACTWRLKDDDGTKVQFLTGATNGTWNGSYIKVTDTAGTVSYFGLNHVPDANGNPTTLGADSGSAWTVPVYSPNSGDPCYDPAKGQGSWCQTAWRWNLDFVVDPHGNLTTYTYTPETNYYSRGGAQNNGNGTRTAYTRAGTPATIGYGQRLADQLGNNGAYNPAAKIVFNTAERCVTSTTACDPSQRTAANAANWPDVPLDQQCDATSACTVYGPTYWTTRWLASIATQVRVNGAYQTVDSYALNHTFINVQNATENTQVPWLTSIQRTGQDPQATGGQVTLPAVSFTAQLLPNRVDGSNLVPAPPAYNRPRIQLITTETGSTIGVNYANAACSRVNNVMPASADSDTLSCYNVKWNPPGSIAGATPVDDWFLKYPVTSVTTNPATPGSVPVVANYSYGNAAWHRDDSPTTQDKNRTWDHFRGYASVTEVSGSGNDGPKSKKSTTFYQGMDGDLLANGTARSVQVAGPMGGPATDSDWFSGQTRESDTYTSADATGTITSYTVKSFSGGPVTTATHSQGNNLPALLAQYAATTTVHTAKTLKTDGTWRSNTTTTTTDPSYGNRVKTSLDSADGLPDICTRTGYATGSDPQVLDVASESITVSGANACTATATAANTVSWTRTLYDGQAFGQTGTAHDPTSSLTLDHFDSAGTPQFSTANATYDSYGRITSATDPNATDSTHPGGATVTTAYAAANAGELSNRVTVTTPAPAGASDAATGRVTTTTYDPARALPLTVTDPNGRTTTETYDGLGRATGVWLPGQATTASANKKFSYTLPGVVNGSAVPPTVTTSSLLVDGSYAVKIDIMDGEGRTVQSQATPAISAYKGRLITDTVYDSQGRVTRANSPWYNNDAAPSTTPFQTTTQQAPAQTYNVYDGLGRPVTQQFIAYGVVQSTTTTAYPGADRTDTTPPAGATPTSAVTDARGHKTQLWQYKTVTATGNQADADVTSYTYTVDGHLATQKDAAGNTWTHGYDQRGRETTTSDPDTGTATKTYDAAGRLASTTDARNQTISYTYDLLGRVTGTYSGSVAPANQLTASTYDTVLKGQPATSTRYVNGASGIAYTSSVLAYDTAYHPTKTTTTIPGTEIGQGTTPFTYTYQAIYDPITGALTDDKRSAVGDIAAETVHYSYDIYGPLSTYGGATTTYDLSSDWDAYGRNIRSTMNPWGTQIVVTNTYDESTGRQLSQFVDKQTASTGAVQQLTYTYNTAGQLTAVRNIPDNTPASTDLQCFGYDYLGRLTNAWTDTGTLTQAAQPTVGGIGACANSTPTSGAHAPLKTTVGGPAAYWQSYGYDLTGNRTQLVQHDPNGDTTKDTTTNQTFPAAGTVNTPTTAPNTGGGTGGPHALTSTTTTTPTGTTGSSAQYDAAGNTTAVTDTSGTATLTWNSENKLASYSKTGSAGPTTYLYDAAGNQLIRRDPGRTTITLGGDELVYDATANSVTGVRYYQIPGGTTLVRQGGKSTYQIADHHGTGILALDGTTLTETRRPSDPFGNPRGTQPTTWAGDHGFVGGTKDDATGLTNLGAREYQPTTGRFLNSDPVIDLASPQQWNAYAYSNNSPVNLSDPSGLHFEECSNGMYSCSGGITPIEKGRDYDRIVEENKKEESFELYSASVYWKTGKTVAQQYSVRCSKGRCNPHSTEGHEGNNADFLFGLGTIAVAPLDIAHSIIHLGDHENKNKPGPMDTYVDWAQRHGADTDSAEFASGAYGLASVGDAYVAESGGFPCFSFPAETKVLLADGTAKPINQIAVGDQVAATDPQTGSTAGEPVTQSIITPDDKDFTDLQLAVSVTANPQATVDSATASTVTLTSTQYHPYWNIATKRWTDAAELHAGDQLLTAAGGSATVTSVRNYTVDPTPAYNLTVNQLHTYYVFAGATPVLVHNCTPAAQAVSELPKDFKRRTVGVLDIGVDQIPFSSGPGGQSELLEDLPGRTKQNYDHVEAHVAAFMRMNPGIRKGVLYMDNQYGMCKGPAGCAHNIEDMLPHGAKLWVSSNGRNYGPFTGNKDIEP</sequence>
<dbReference type="RefSeq" id="WP_369185833.1">
    <property type="nucleotide sequence ID" value="NZ_CP163445.1"/>
</dbReference>
<dbReference type="Pfam" id="PF05593">
    <property type="entry name" value="RHS_repeat"/>
    <property type="match status" value="1"/>
</dbReference>
<dbReference type="InterPro" id="IPR030934">
    <property type="entry name" value="Intein_C"/>
</dbReference>
<dbReference type="InterPro" id="IPR031325">
    <property type="entry name" value="RHS_repeat"/>
</dbReference>
<dbReference type="Pfam" id="PF14428">
    <property type="entry name" value="DddA-like"/>
    <property type="match status" value="1"/>
</dbReference>
<dbReference type="Pfam" id="PF25023">
    <property type="entry name" value="TEN_YD-shell"/>
    <property type="match status" value="1"/>
</dbReference>
<dbReference type="PROSITE" id="PS50818">
    <property type="entry name" value="INTEIN_C_TER"/>
    <property type="match status" value="1"/>
</dbReference>
<feature type="region of interest" description="Disordered" evidence="2">
    <location>
        <begin position="1693"/>
        <end position="1751"/>
    </location>
</feature>
<gene>
    <name evidence="4" type="ORF">AB2U05_37435</name>
</gene>
<keyword evidence="1" id="KW-0677">Repeat</keyword>
<feature type="compositionally biased region" description="Low complexity" evidence="2">
    <location>
        <begin position="1"/>
        <end position="11"/>
    </location>
</feature>
<dbReference type="Gene3D" id="2.180.10.10">
    <property type="entry name" value="RHS repeat-associated core"/>
    <property type="match status" value="1"/>
</dbReference>
<dbReference type="EMBL" id="CP163445">
    <property type="protein sequence ID" value="XDQ83791.1"/>
    <property type="molecule type" value="Genomic_DNA"/>
</dbReference>
<accession>A0AB39TX88</accession>
<evidence type="ECO:0000256" key="1">
    <source>
        <dbReference type="ARBA" id="ARBA00022737"/>
    </source>
</evidence>